<dbReference type="AlphaFoldDB" id="A0A317Q293"/>
<accession>A0A317Q293</accession>
<evidence type="ECO:0000313" key="2">
    <source>
        <dbReference type="Proteomes" id="UP000246744"/>
    </source>
</evidence>
<keyword evidence="2" id="KW-1185">Reference proteome</keyword>
<sequence length="86" mass="9280">MSVACISNGKTALFIGELPGNVFAREASIYRPDCNPQPANCLKVQNVLRHCCVDEHSGKIGNSAKFLVLTGLNAENRNIIPLQGQL</sequence>
<organism evidence="1 2">
    <name type="scientific">Mangrovibacter plantisponsor</name>
    <dbReference type="NCBI Taxonomy" id="451513"/>
    <lineage>
        <taxon>Bacteria</taxon>
        <taxon>Pseudomonadati</taxon>
        <taxon>Pseudomonadota</taxon>
        <taxon>Gammaproteobacteria</taxon>
        <taxon>Enterobacterales</taxon>
        <taxon>Enterobacteriaceae</taxon>
        <taxon>Mangrovibacter</taxon>
    </lineage>
</organism>
<comment type="caution">
    <text evidence="1">The sequence shown here is derived from an EMBL/GenBank/DDBJ whole genome shotgun (WGS) entry which is preliminary data.</text>
</comment>
<dbReference type="AntiFam" id="ANF00070">
    <property type="entry name" value="Spurious family"/>
</dbReference>
<proteinExistence type="predicted"/>
<evidence type="ECO:0000313" key="1">
    <source>
        <dbReference type="EMBL" id="PWW09981.1"/>
    </source>
</evidence>
<dbReference type="EMBL" id="QGTS01000004">
    <property type="protein sequence ID" value="PWW09981.1"/>
    <property type="molecule type" value="Genomic_DNA"/>
</dbReference>
<reference evidence="1 2" key="1">
    <citation type="submission" date="2018-05" db="EMBL/GenBank/DDBJ databases">
        <title>Genomic Encyclopedia of Type Strains, Phase IV (KMG-IV): sequencing the most valuable type-strain genomes for metagenomic binning, comparative biology and taxonomic classification.</title>
        <authorList>
            <person name="Goeker M."/>
        </authorList>
    </citation>
    <scope>NUCLEOTIDE SEQUENCE [LARGE SCALE GENOMIC DNA]</scope>
    <source>
        <strain evidence="1 2">DSM 19579</strain>
    </source>
</reference>
<gene>
    <name evidence="1" type="ORF">DES37_10475</name>
</gene>
<name>A0A317Q293_9ENTR</name>
<dbReference type="Proteomes" id="UP000246744">
    <property type="component" value="Unassembled WGS sequence"/>
</dbReference>
<protein>
    <submittedName>
        <fullName evidence="1">Uncharacterized protein DUF2655</fullName>
    </submittedName>
</protein>